<dbReference type="GO" id="GO:0000156">
    <property type="term" value="F:phosphorelay response regulator activity"/>
    <property type="evidence" value="ECO:0007669"/>
    <property type="project" value="TreeGrafter"/>
</dbReference>
<keyword evidence="1" id="KW-0805">Transcription regulation</keyword>
<feature type="domain" description="OmpR/PhoB-type" evidence="7">
    <location>
        <begin position="124"/>
        <end position="220"/>
    </location>
</feature>
<dbReference type="AlphaFoldDB" id="A0A1U9JXG6"/>
<dbReference type="SUPFAM" id="SSF52172">
    <property type="entry name" value="CheY-like"/>
    <property type="match status" value="1"/>
</dbReference>
<gene>
    <name evidence="8" type="ORF">PAEH1_00840</name>
</gene>
<accession>A0A1U9JXG6</accession>
<dbReference type="CDD" id="cd00383">
    <property type="entry name" value="trans_reg_C"/>
    <property type="match status" value="1"/>
</dbReference>
<dbReference type="Gene3D" id="1.10.10.10">
    <property type="entry name" value="Winged helix-like DNA-binding domain superfamily/Winged helix DNA-binding domain"/>
    <property type="match status" value="1"/>
</dbReference>
<reference evidence="8 9" key="1">
    <citation type="submission" date="2017-01" db="EMBL/GenBank/DDBJ databases">
        <title>Complete Genome Sequence of Paenalcaligenes hominis, Isolated from a paraplegic Patient with neurogenic bladder.</title>
        <authorList>
            <person name="Mukhopadhyay R."/>
            <person name="Joaquin J."/>
            <person name="Hogue R."/>
            <person name="Kilaru A."/>
            <person name="Jospin G."/>
            <person name="Mars K."/>
            <person name="Eisen J.A."/>
            <person name="Chaturvedi V."/>
        </authorList>
    </citation>
    <scope>NUCLEOTIDE SEQUENCE [LARGE SCALE GENOMIC DNA]</scope>
    <source>
        <strain evidence="8 9">15S00501</strain>
    </source>
</reference>
<dbReference type="PANTHER" id="PTHR48111:SF67">
    <property type="entry name" value="TRANSCRIPTIONAL REGULATORY PROTEIN TCTD"/>
    <property type="match status" value="1"/>
</dbReference>
<evidence type="ECO:0000256" key="3">
    <source>
        <dbReference type="ARBA" id="ARBA00023163"/>
    </source>
</evidence>
<evidence type="ECO:0000256" key="5">
    <source>
        <dbReference type="PROSITE-ProRule" id="PRU01091"/>
    </source>
</evidence>
<name>A0A1U9JXG6_9BURK</name>
<dbReference type="KEGG" id="phn:PAEH1_00840"/>
<dbReference type="GO" id="GO:0005829">
    <property type="term" value="C:cytosol"/>
    <property type="evidence" value="ECO:0007669"/>
    <property type="project" value="TreeGrafter"/>
</dbReference>
<dbReference type="PROSITE" id="PS51755">
    <property type="entry name" value="OMPR_PHOB"/>
    <property type="match status" value="1"/>
</dbReference>
<dbReference type="InterPro" id="IPR001867">
    <property type="entry name" value="OmpR/PhoB-type_DNA-bd"/>
</dbReference>
<feature type="modified residue" description="4-aspartylphosphate" evidence="4">
    <location>
        <position position="51"/>
    </location>
</feature>
<sequence length="226" mass="25508">MRLLIIEDDHVLGPALQDFLHAQGYQTQLITRGDQLLSQLEQYPADLLVLDLNLPGKSGLEVLQELRQRGHGVPVLILTARDALEDRVAGLDAGADDYVTKPFELAELAARVRVLARRYPGHNHQRLEVGALQLDMQHKELLYAGQRLAVSVREFSLLQLLMQRAGKVVTKQQIIQFLSEGEADFSDNAVEVYIYRLRKRLEPTGLSIQTLRGFGYVLEPNHETTH</sequence>
<dbReference type="SMART" id="SM00862">
    <property type="entry name" value="Trans_reg_C"/>
    <property type="match status" value="1"/>
</dbReference>
<evidence type="ECO:0000259" key="6">
    <source>
        <dbReference type="PROSITE" id="PS50110"/>
    </source>
</evidence>
<dbReference type="Pfam" id="PF00486">
    <property type="entry name" value="Trans_reg_C"/>
    <property type="match status" value="1"/>
</dbReference>
<dbReference type="InterPro" id="IPR011006">
    <property type="entry name" value="CheY-like_superfamily"/>
</dbReference>
<dbReference type="Pfam" id="PF00072">
    <property type="entry name" value="Response_reg"/>
    <property type="match status" value="1"/>
</dbReference>
<dbReference type="OrthoDB" id="9802426at2"/>
<evidence type="ECO:0000313" key="8">
    <source>
        <dbReference type="EMBL" id="AQS50446.1"/>
    </source>
</evidence>
<dbReference type="EMBL" id="CP019697">
    <property type="protein sequence ID" value="AQS50446.1"/>
    <property type="molecule type" value="Genomic_DNA"/>
</dbReference>
<dbReference type="InterPro" id="IPR039420">
    <property type="entry name" value="WalR-like"/>
</dbReference>
<keyword evidence="3" id="KW-0804">Transcription</keyword>
<feature type="DNA-binding region" description="OmpR/PhoB-type" evidence="5">
    <location>
        <begin position="124"/>
        <end position="220"/>
    </location>
</feature>
<proteinExistence type="predicted"/>
<organism evidence="8 9">
    <name type="scientific">Paenalcaligenes hominis</name>
    <dbReference type="NCBI Taxonomy" id="643674"/>
    <lineage>
        <taxon>Bacteria</taxon>
        <taxon>Pseudomonadati</taxon>
        <taxon>Pseudomonadota</taxon>
        <taxon>Betaproteobacteria</taxon>
        <taxon>Burkholderiales</taxon>
        <taxon>Alcaligenaceae</taxon>
        <taxon>Paenalcaligenes</taxon>
    </lineage>
</organism>
<evidence type="ECO:0000256" key="2">
    <source>
        <dbReference type="ARBA" id="ARBA00023125"/>
    </source>
</evidence>
<dbReference type="InterPro" id="IPR036388">
    <property type="entry name" value="WH-like_DNA-bd_sf"/>
</dbReference>
<dbReference type="GO" id="GO:0000976">
    <property type="term" value="F:transcription cis-regulatory region binding"/>
    <property type="evidence" value="ECO:0007669"/>
    <property type="project" value="TreeGrafter"/>
</dbReference>
<dbReference type="SMART" id="SM00448">
    <property type="entry name" value="REC"/>
    <property type="match status" value="1"/>
</dbReference>
<dbReference type="STRING" id="643674.PAEH1_00840"/>
<dbReference type="PANTHER" id="PTHR48111">
    <property type="entry name" value="REGULATOR OF RPOS"/>
    <property type="match status" value="1"/>
</dbReference>
<dbReference type="InterPro" id="IPR016032">
    <property type="entry name" value="Sig_transdc_resp-reg_C-effctor"/>
</dbReference>
<evidence type="ECO:0000256" key="4">
    <source>
        <dbReference type="PROSITE-ProRule" id="PRU00169"/>
    </source>
</evidence>
<keyword evidence="4" id="KW-0597">Phosphoprotein</keyword>
<dbReference type="PROSITE" id="PS50110">
    <property type="entry name" value="RESPONSE_REGULATORY"/>
    <property type="match status" value="1"/>
</dbReference>
<dbReference type="Gene3D" id="3.40.50.2300">
    <property type="match status" value="1"/>
</dbReference>
<evidence type="ECO:0000259" key="7">
    <source>
        <dbReference type="PROSITE" id="PS51755"/>
    </source>
</evidence>
<dbReference type="GO" id="GO:0032993">
    <property type="term" value="C:protein-DNA complex"/>
    <property type="evidence" value="ECO:0007669"/>
    <property type="project" value="TreeGrafter"/>
</dbReference>
<evidence type="ECO:0000313" key="9">
    <source>
        <dbReference type="Proteomes" id="UP000189369"/>
    </source>
</evidence>
<dbReference type="GO" id="GO:0006355">
    <property type="term" value="P:regulation of DNA-templated transcription"/>
    <property type="evidence" value="ECO:0007669"/>
    <property type="project" value="InterPro"/>
</dbReference>
<dbReference type="SUPFAM" id="SSF46894">
    <property type="entry name" value="C-terminal effector domain of the bipartite response regulators"/>
    <property type="match status" value="1"/>
</dbReference>
<dbReference type="Gene3D" id="6.10.250.690">
    <property type="match status" value="1"/>
</dbReference>
<protein>
    <submittedName>
        <fullName evidence="8">DNA-binding response regulator</fullName>
    </submittedName>
</protein>
<feature type="domain" description="Response regulatory" evidence="6">
    <location>
        <begin position="2"/>
        <end position="116"/>
    </location>
</feature>
<dbReference type="Proteomes" id="UP000189369">
    <property type="component" value="Chromosome"/>
</dbReference>
<keyword evidence="2 5" id="KW-0238">DNA-binding</keyword>
<evidence type="ECO:0000256" key="1">
    <source>
        <dbReference type="ARBA" id="ARBA00023015"/>
    </source>
</evidence>
<dbReference type="InterPro" id="IPR001789">
    <property type="entry name" value="Sig_transdc_resp-reg_receiver"/>
</dbReference>
<dbReference type="CDD" id="cd17624">
    <property type="entry name" value="REC_OmpR_PmrA-like"/>
    <property type="match status" value="1"/>
</dbReference>